<sequence length="62" mass="7368">MDAEFGLIVKGFELEILARNKVEYYPHDLMEFNSTMTDETKVEIDFETKEELNKAVEILKRR</sequence>
<proteinExistence type="predicted"/>
<gene>
    <name evidence="1" type="ORF">PIL02S_03454</name>
</gene>
<dbReference type="RefSeq" id="WP_110820953.1">
    <property type="nucleotide sequence ID" value="NZ_PRLG01000020.1"/>
</dbReference>
<comment type="caution">
    <text evidence="1">The sequence shown here is derived from an EMBL/GenBank/DDBJ whole genome shotgun (WGS) entry which is preliminary data.</text>
</comment>
<evidence type="ECO:0000313" key="2">
    <source>
        <dbReference type="Proteomes" id="UP000247459"/>
    </source>
</evidence>
<name>A0A2W0C6E4_9BACL</name>
<protein>
    <submittedName>
        <fullName evidence="1">Uncharacterized protein</fullName>
    </submittedName>
</protein>
<organism evidence="1 2">
    <name type="scientific">Paenibacillus illinoisensis</name>
    <dbReference type="NCBI Taxonomy" id="59845"/>
    <lineage>
        <taxon>Bacteria</taxon>
        <taxon>Bacillati</taxon>
        <taxon>Bacillota</taxon>
        <taxon>Bacilli</taxon>
        <taxon>Bacillales</taxon>
        <taxon>Paenibacillaceae</taxon>
        <taxon>Paenibacillus</taxon>
    </lineage>
</organism>
<dbReference type="EMBL" id="PRLG01000020">
    <property type="protein sequence ID" value="PYY28303.1"/>
    <property type="molecule type" value="Genomic_DNA"/>
</dbReference>
<dbReference type="AlphaFoldDB" id="A0A2W0C6E4"/>
<evidence type="ECO:0000313" key="1">
    <source>
        <dbReference type="EMBL" id="PYY28303.1"/>
    </source>
</evidence>
<dbReference type="Proteomes" id="UP000247459">
    <property type="component" value="Unassembled WGS sequence"/>
</dbReference>
<accession>A0A2W0C6E4</accession>
<reference evidence="1 2" key="1">
    <citation type="submission" date="2018-01" db="EMBL/GenBank/DDBJ databases">
        <title>Genome sequence of the PGP bacterium Paenibacillus illinoisensis E3.</title>
        <authorList>
            <person name="Rolli E."/>
            <person name="Marasco R."/>
            <person name="Bessem C."/>
            <person name="Michoud G."/>
            <person name="Gaiarsa S."/>
            <person name="Borin S."/>
            <person name="Daffonchio D."/>
        </authorList>
    </citation>
    <scope>NUCLEOTIDE SEQUENCE [LARGE SCALE GENOMIC DNA]</scope>
    <source>
        <strain evidence="1 2">E3</strain>
    </source>
</reference>